<dbReference type="OrthoDB" id="9778547at2"/>
<dbReference type="InterPro" id="IPR027417">
    <property type="entry name" value="P-loop_NTPase"/>
</dbReference>
<sequence>MSTATVSLRGITKRYGNRPAVTDVDLVLLPGERIALVGHNGAGKSTLIKLMLGLIRTSTGQIDVLGADITRHKASAIRADIGYLPENVVFPPAMTGRELLSFYARLKRRDVAQNQSLLERVGLVDAADQRTSTYSKGMRQRLGLAQALIGRPRLLLLDEPTTGLDPALRRTFYDIIDACAQDGATVLLSSHALAELESRSDRIVVMNRGLKVADGTLADLRALARCPTRIRADFGTDSTLPAESLGNRAGWRAVGVNIYEIACAEPDKMALVRRLMTLPAQPRDIEIVPPTLDDIYAHFLDRKAAE</sequence>
<reference evidence="7" key="1">
    <citation type="submission" date="2017-02" db="EMBL/GenBank/DDBJ databases">
        <authorList>
            <person name="Varghese N."/>
            <person name="Submissions S."/>
        </authorList>
    </citation>
    <scope>NUCLEOTIDE SEQUENCE [LARGE SCALE GENOMIC DNA]</scope>
    <source>
        <strain evidence="7">ATCC 27094</strain>
    </source>
</reference>
<dbReference type="InterPro" id="IPR003439">
    <property type="entry name" value="ABC_transporter-like_ATP-bd"/>
</dbReference>
<dbReference type="InterPro" id="IPR003593">
    <property type="entry name" value="AAA+_ATPase"/>
</dbReference>
<accession>A0A1T4SV03</accession>
<keyword evidence="3" id="KW-0547">Nucleotide-binding</keyword>
<comment type="similarity">
    <text evidence="1">Belongs to the ABC transporter superfamily.</text>
</comment>
<dbReference type="SUPFAM" id="SSF52540">
    <property type="entry name" value="P-loop containing nucleoside triphosphate hydrolases"/>
    <property type="match status" value="1"/>
</dbReference>
<dbReference type="EMBL" id="FUWJ01000010">
    <property type="protein sequence ID" value="SKA32009.1"/>
    <property type="molecule type" value="Genomic_DNA"/>
</dbReference>
<keyword evidence="4 6" id="KW-0067">ATP-binding</keyword>
<dbReference type="PANTHER" id="PTHR42939:SF1">
    <property type="entry name" value="ABC TRANSPORTER ATP-BINDING PROTEIN ALBC-RELATED"/>
    <property type="match status" value="1"/>
</dbReference>
<dbReference type="Proteomes" id="UP000190092">
    <property type="component" value="Unassembled WGS sequence"/>
</dbReference>
<proteinExistence type="inferred from homology"/>
<name>A0A1T4SV03_9HYPH</name>
<evidence type="ECO:0000256" key="1">
    <source>
        <dbReference type="ARBA" id="ARBA00005417"/>
    </source>
</evidence>
<dbReference type="Gene3D" id="3.40.50.300">
    <property type="entry name" value="P-loop containing nucleotide triphosphate hydrolases"/>
    <property type="match status" value="1"/>
</dbReference>
<evidence type="ECO:0000256" key="2">
    <source>
        <dbReference type="ARBA" id="ARBA00022448"/>
    </source>
</evidence>
<evidence type="ECO:0000259" key="5">
    <source>
        <dbReference type="PROSITE" id="PS50893"/>
    </source>
</evidence>
<dbReference type="InterPro" id="IPR051782">
    <property type="entry name" value="ABC_Transporter_VariousFunc"/>
</dbReference>
<evidence type="ECO:0000313" key="6">
    <source>
        <dbReference type="EMBL" id="SKA32009.1"/>
    </source>
</evidence>
<dbReference type="GO" id="GO:0016887">
    <property type="term" value="F:ATP hydrolysis activity"/>
    <property type="evidence" value="ECO:0007669"/>
    <property type="project" value="InterPro"/>
</dbReference>
<keyword evidence="2" id="KW-0813">Transport</keyword>
<evidence type="ECO:0000256" key="4">
    <source>
        <dbReference type="ARBA" id="ARBA00022840"/>
    </source>
</evidence>
<dbReference type="InterPro" id="IPR017871">
    <property type="entry name" value="ABC_transporter-like_CS"/>
</dbReference>
<dbReference type="PROSITE" id="PS50893">
    <property type="entry name" value="ABC_TRANSPORTER_2"/>
    <property type="match status" value="1"/>
</dbReference>
<keyword evidence="7" id="KW-1185">Reference proteome</keyword>
<dbReference type="AlphaFoldDB" id="A0A1T4SV03"/>
<dbReference type="SMART" id="SM00382">
    <property type="entry name" value="AAA"/>
    <property type="match status" value="1"/>
</dbReference>
<evidence type="ECO:0000256" key="3">
    <source>
        <dbReference type="ARBA" id="ARBA00022741"/>
    </source>
</evidence>
<gene>
    <name evidence="6" type="ORF">SAMN02745126_05147</name>
</gene>
<dbReference type="CDD" id="cd03230">
    <property type="entry name" value="ABC_DR_subfamily_A"/>
    <property type="match status" value="1"/>
</dbReference>
<organism evidence="6 7">
    <name type="scientific">Enhydrobacter aerosaccus</name>
    <dbReference type="NCBI Taxonomy" id="225324"/>
    <lineage>
        <taxon>Bacteria</taxon>
        <taxon>Pseudomonadati</taxon>
        <taxon>Pseudomonadota</taxon>
        <taxon>Alphaproteobacteria</taxon>
        <taxon>Hyphomicrobiales</taxon>
        <taxon>Enhydrobacter</taxon>
    </lineage>
</organism>
<protein>
    <submittedName>
        <fullName evidence="6">Cu-processing system ATP-binding protein</fullName>
    </submittedName>
</protein>
<dbReference type="RefSeq" id="WP_085936888.1">
    <property type="nucleotide sequence ID" value="NZ_FUWJ01000010.1"/>
</dbReference>
<dbReference type="PANTHER" id="PTHR42939">
    <property type="entry name" value="ABC TRANSPORTER ATP-BINDING PROTEIN ALBC-RELATED"/>
    <property type="match status" value="1"/>
</dbReference>
<feature type="domain" description="ABC transporter" evidence="5">
    <location>
        <begin position="6"/>
        <end position="233"/>
    </location>
</feature>
<evidence type="ECO:0000313" key="7">
    <source>
        <dbReference type="Proteomes" id="UP000190092"/>
    </source>
</evidence>
<dbReference type="Pfam" id="PF00005">
    <property type="entry name" value="ABC_tran"/>
    <property type="match status" value="1"/>
</dbReference>
<dbReference type="PROSITE" id="PS00211">
    <property type="entry name" value="ABC_TRANSPORTER_1"/>
    <property type="match status" value="1"/>
</dbReference>
<dbReference type="GO" id="GO:0005524">
    <property type="term" value="F:ATP binding"/>
    <property type="evidence" value="ECO:0007669"/>
    <property type="project" value="UniProtKB-KW"/>
</dbReference>
<dbReference type="STRING" id="225324.SAMN02745126_05147"/>